<evidence type="ECO:0000313" key="4">
    <source>
        <dbReference type="Proteomes" id="UP000330809"/>
    </source>
</evidence>
<feature type="domain" description="DUF4329" evidence="2">
    <location>
        <begin position="49"/>
        <end position="176"/>
    </location>
</feature>
<gene>
    <name evidence="3" type="ORF">NCTC10754_04329</name>
</gene>
<accession>A0A449IQM3</accession>
<proteinExistence type="predicted"/>
<reference evidence="3 4" key="1">
    <citation type="submission" date="2019-02" db="EMBL/GenBank/DDBJ databases">
        <authorList>
            <consortium name="Pathogen Informatics"/>
        </authorList>
    </citation>
    <scope>NUCLEOTIDE SEQUENCE [LARGE SCALE GENOMIC DNA]</scope>
    <source>
        <strain evidence="3 4">3012STDY7103891</strain>
    </source>
</reference>
<dbReference type="EMBL" id="CAACYJ010000040">
    <property type="protein sequence ID" value="VFB21659.1"/>
    <property type="molecule type" value="Genomic_DNA"/>
</dbReference>
<sequence>MNHPIHSTCPARRALRTGGMNDDTQGNGPETQALLRPRPELSPRFISADDAAVYAHDLIGNRRDKEYGGFILSKDGRFYATLPVCSDGNLFRPSDVLSRASNGDMVPPQGYVLEGLYHSHAAFQRTILAGDPESELQDNFFSLMDLRMAIAFRHNYPRLYLSSVDQSLICYAASGSAQELALEPLLMLVHPQTPDHLEQSYPPSIFLPSHLLSMVHVAGELTVVLAGSFWRRRGRISAGWREWQAQILWEADVPPIYGPALASADAAALFAHSQLSQGRQTQQAGFILKHSQTSSFICTRPLSTVYRTFDRPEVFPRNSGGIPQLPEGYQMNAVYHTADVHRYTVPVAQARVLSDFLSPDNLWVDFLLMQATPGTRAYFSAPEGALLSCRRFSEDAERELIASVTHPDDFTSPLDRQLARGQVDATAYVRRVAAAFVLQVVKTDAVWTQAGQVMDNWVPFAPVVE</sequence>
<dbReference type="Pfam" id="PF14220">
    <property type="entry name" value="DUF4329"/>
    <property type="match status" value="1"/>
</dbReference>
<name>A0A449IQM3_PSEFR</name>
<evidence type="ECO:0000313" key="3">
    <source>
        <dbReference type="EMBL" id="VFB21659.1"/>
    </source>
</evidence>
<protein>
    <recommendedName>
        <fullName evidence="2">DUF4329 domain-containing protein</fullName>
    </recommendedName>
</protein>
<evidence type="ECO:0000259" key="2">
    <source>
        <dbReference type="Pfam" id="PF14220"/>
    </source>
</evidence>
<evidence type="ECO:0000256" key="1">
    <source>
        <dbReference type="SAM" id="MobiDB-lite"/>
    </source>
</evidence>
<organism evidence="3 4">
    <name type="scientific">Pseudomonas fragi</name>
    <dbReference type="NCBI Taxonomy" id="296"/>
    <lineage>
        <taxon>Bacteria</taxon>
        <taxon>Pseudomonadati</taxon>
        <taxon>Pseudomonadota</taxon>
        <taxon>Gammaproteobacteria</taxon>
        <taxon>Pseudomonadales</taxon>
        <taxon>Pseudomonadaceae</taxon>
        <taxon>Pseudomonas</taxon>
    </lineage>
</organism>
<feature type="region of interest" description="Disordered" evidence="1">
    <location>
        <begin position="1"/>
        <end position="39"/>
    </location>
</feature>
<dbReference type="InterPro" id="IPR025479">
    <property type="entry name" value="DUF4329"/>
</dbReference>
<dbReference type="AlphaFoldDB" id="A0A449IQM3"/>
<dbReference type="Proteomes" id="UP000330809">
    <property type="component" value="Unassembled WGS sequence"/>
</dbReference>
<dbReference type="RefSeq" id="WP_133144919.1">
    <property type="nucleotide sequence ID" value="NZ_CAACYJ010000040.1"/>
</dbReference>